<dbReference type="EMBL" id="CM008970">
    <property type="protein sequence ID" value="PNW78587.1"/>
    <property type="molecule type" value="Genomic_DNA"/>
</dbReference>
<evidence type="ECO:0000259" key="5">
    <source>
        <dbReference type="SMART" id="SM00672"/>
    </source>
</evidence>
<feature type="signal peptide" evidence="4">
    <location>
        <begin position="1"/>
        <end position="22"/>
    </location>
</feature>
<feature type="compositionally biased region" description="Basic and acidic residues" evidence="3">
    <location>
        <begin position="50"/>
        <end position="64"/>
    </location>
</feature>
<dbReference type="Pfam" id="PF05686">
    <property type="entry name" value="Glyco_transf_90"/>
    <property type="match status" value="1"/>
</dbReference>
<dbReference type="GeneID" id="66054622"/>
<feature type="compositionally biased region" description="Basic and acidic residues" evidence="3">
    <location>
        <begin position="32"/>
        <end position="43"/>
    </location>
</feature>
<dbReference type="OrthoDB" id="202415at2759"/>
<dbReference type="SMART" id="SM00672">
    <property type="entry name" value="CAP10"/>
    <property type="match status" value="1"/>
</dbReference>
<name>A0A2K3DDI6_CHLRE</name>
<dbReference type="ExpressionAtlas" id="A0A2K3DDI6">
    <property type="expression patterns" value="baseline"/>
</dbReference>
<dbReference type="InterPro" id="IPR006598">
    <property type="entry name" value="CAP10"/>
</dbReference>
<evidence type="ECO:0000256" key="3">
    <source>
        <dbReference type="SAM" id="MobiDB-lite"/>
    </source>
</evidence>
<evidence type="ECO:0000256" key="1">
    <source>
        <dbReference type="ARBA" id="ARBA00010118"/>
    </source>
</evidence>
<dbReference type="InParanoid" id="A0A2K3DDI6"/>
<dbReference type="KEGG" id="cre:CHLRE_09g391000v5"/>
<comment type="similarity">
    <text evidence="1">Belongs to the glycosyltransferase 90 family.</text>
</comment>
<proteinExistence type="inferred from homology"/>
<evidence type="ECO:0000256" key="2">
    <source>
        <dbReference type="ARBA" id="ARBA00022679"/>
    </source>
</evidence>
<reference evidence="6 7" key="1">
    <citation type="journal article" date="2007" name="Science">
        <title>The Chlamydomonas genome reveals the evolution of key animal and plant functions.</title>
        <authorList>
            <person name="Merchant S.S."/>
            <person name="Prochnik S.E."/>
            <person name="Vallon O."/>
            <person name="Harris E.H."/>
            <person name="Karpowicz S.J."/>
            <person name="Witman G.B."/>
            <person name="Terry A."/>
            <person name="Salamov A."/>
            <person name="Fritz-Laylin L.K."/>
            <person name="Marechal-Drouard L."/>
            <person name="Marshall W.F."/>
            <person name="Qu L.H."/>
            <person name="Nelson D.R."/>
            <person name="Sanderfoot A.A."/>
            <person name="Spalding M.H."/>
            <person name="Kapitonov V.V."/>
            <person name="Ren Q."/>
            <person name="Ferris P."/>
            <person name="Lindquist E."/>
            <person name="Shapiro H."/>
            <person name="Lucas S.M."/>
            <person name="Grimwood J."/>
            <person name="Schmutz J."/>
            <person name="Cardol P."/>
            <person name="Cerutti H."/>
            <person name="Chanfreau G."/>
            <person name="Chen C.L."/>
            <person name="Cognat V."/>
            <person name="Croft M.T."/>
            <person name="Dent R."/>
            <person name="Dutcher S."/>
            <person name="Fernandez E."/>
            <person name="Fukuzawa H."/>
            <person name="Gonzalez-Ballester D."/>
            <person name="Gonzalez-Halphen D."/>
            <person name="Hallmann A."/>
            <person name="Hanikenne M."/>
            <person name="Hippler M."/>
            <person name="Inwood W."/>
            <person name="Jabbari K."/>
            <person name="Kalanon M."/>
            <person name="Kuras R."/>
            <person name="Lefebvre P.A."/>
            <person name="Lemaire S.D."/>
            <person name="Lobanov A.V."/>
            <person name="Lohr M."/>
            <person name="Manuell A."/>
            <person name="Meier I."/>
            <person name="Mets L."/>
            <person name="Mittag M."/>
            <person name="Mittelmeier T."/>
            <person name="Moroney J.V."/>
            <person name="Moseley J."/>
            <person name="Napoli C."/>
            <person name="Nedelcu A.M."/>
            <person name="Niyogi K."/>
            <person name="Novoselov S.V."/>
            <person name="Paulsen I.T."/>
            <person name="Pazour G."/>
            <person name="Purton S."/>
            <person name="Ral J.P."/>
            <person name="Riano-Pachon D.M."/>
            <person name="Riekhof W."/>
            <person name="Rymarquis L."/>
            <person name="Schroda M."/>
            <person name="Stern D."/>
            <person name="Umen J."/>
            <person name="Willows R."/>
            <person name="Wilson N."/>
            <person name="Zimmer S.L."/>
            <person name="Allmer J."/>
            <person name="Balk J."/>
            <person name="Bisova K."/>
            <person name="Chen C.J."/>
            <person name="Elias M."/>
            <person name="Gendler K."/>
            <person name="Hauser C."/>
            <person name="Lamb M.R."/>
            <person name="Ledford H."/>
            <person name="Long J.C."/>
            <person name="Minagawa J."/>
            <person name="Page M.D."/>
            <person name="Pan J."/>
            <person name="Pootakham W."/>
            <person name="Roje S."/>
            <person name="Rose A."/>
            <person name="Stahlberg E."/>
            <person name="Terauchi A.M."/>
            <person name="Yang P."/>
            <person name="Ball S."/>
            <person name="Bowler C."/>
            <person name="Dieckmann C.L."/>
            <person name="Gladyshev V.N."/>
            <person name="Green P."/>
            <person name="Jorgensen R."/>
            <person name="Mayfield S."/>
            <person name="Mueller-Roeber B."/>
            <person name="Rajamani S."/>
            <person name="Sayre R.T."/>
            <person name="Brokstein P."/>
            <person name="Dubchak I."/>
            <person name="Goodstein D."/>
            <person name="Hornick L."/>
            <person name="Huang Y.W."/>
            <person name="Jhaveri J."/>
            <person name="Luo Y."/>
            <person name="Martinez D."/>
            <person name="Ngau W.C."/>
            <person name="Otillar B."/>
            <person name="Poliakov A."/>
            <person name="Porter A."/>
            <person name="Szajkowski L."/>
            <person name="Werner G."/>
            <person name="Zhou K."/>
            <person name="Grigoriev I.V."/>
            <person name="Rokhsar D.S."/>
            <person name="Grossman A.R."/>
        </authorList>
    </citation>
    <scope>NUCLEOTIDE SEQUENCE [LARGE SCALE GENOMIC DNA]</scope>
    <source>
        <strain evidence="7">CC-503</strain>
    </source>
</reference>
<dbReference type="AlphaFoldDB" id="A0A2K3DDI6"/>
<accession>A0A2K3DDI6</accession>
<dbReference type="GO" id="GO:0016740">
    <property type="term" value="F:transferase activity"/>
    <property type="evidence" value="ECO:0007669"/>
    <property type="project" value="UniProtKB-KW"/>
</dbReference>
<dbReference type="RefSeq" id="XP_042920992.1">
    <property type="nucleotide sequence ID" value="XM_043065576.1"/>
</dbReference>
<dbReference type="PANTHER" id="PTHR12203">
    <property type="entry name" value="KDEL LYS-ASP-GLU-LEU CONTAINING - RELATED"/>
    <property type="match status" value="1"/>
</dbReference>
<evidence type="ECO:0000313" key="7">
    <source>
        <dbReference type="Proteomes" id="UP000006906"/>
    </source>
</evidence>
<keyword evidence="7" id="KW-1185">Reference proteome</keyword>
<evidence type="ECO:0000313" key="6">
    <source>
        <dbReference type="EMBL" id="PNW78587.1"/>
    </source>
</evidence>
<evidence type="ECO:0000256" key="4">
    <source>
        <dbReference type="SAM" id="SignalP"/>
    </source>
</evidence>
<organism evidence="6 7">
    <name type="scientific">Chlamydomonas reinhardtii</name>
    <name type="common">Chlamydomonas smithii</name>
    <dbReference type="NCBI Taxonomy" id="3055"/>
    <lineage>
        <taxon>Eukaryota</taxon>
        <taxon>Viridiplantae</taxon>
        <taxon>Chlorophyta</taxon>
        <taxon>core chlorophytes</taxon>
        <taxon>Chlorophyceae</taxon>
        <taxon>CS clade</taxon>
        <taxon>Chlamydomonadales</taxon>
        <taxon>Chlamydomonadaceae</taxon>
        <taxon>Chlamydomonas</taxon>
    </lineage>
</organism>
<feature type="region of interest" description="Disordered" evidence="3">
    <location>
        <begin position="28"/>
        <end position="70"/>
    </location>
</feature>
<gene>
    <name evidence="6" type="ORF">CHLRE_09g391000v5</name>
</gene>
<feature type="domain" description="Glycosyl transferase CAP10" evidence="5">
    <location>
        <begin position="177"/>
        <end position="463"/>
    </location>
</feature>
<keyword evidence="4" id="KW-0732">Signal</keyword>
<dbReference type="InterPro" id="IPR051091">
    <property type="entry name" value="O-Glucosyltr/Glycosyltrsf_90"/>
</dbReference>
<dbReference type="PaxDb" id="3055-EDP02563"/>
<sequence>MPRGLTFPLLALVALICVRAHAVIDTGPELPESARRGPVERPHASAAHRNARESGRDDGDHGDEIVADVQQPEEGDRIFPSYEESESYKELKCGKYDVTYEQIERDLAIHRELGTHYNSTRYIIKWLHRRNGMPIGFFGGRAYLLMKPDWKSLAHHSKLHIAYLRMIAHLERTFGAAIPDVVLVVSSSDTPRYVSPRLVNVSSPEPQLPPTRDGGPAPKALVTGFVPGPYPVAGICKSDFWPDLLLIPNFHFHMKLYDGASLAPIPAFREKHPWATREPVLFGRFSHYHLVREPADESTYKLGLGGEEICRNENTTCMGREHFITKVVKQDRERMDVKFAGMQPMVGHTRFKYLVNLNGQSISSRLEQLLPLGSVVFTESTSVGYYAYYYRTLLKHRVNVLEFWRRVPEEVFEELDWAQEHDQEAAAIAAEGGRTAATYLTGNARACYWFRLLHGLSRTLRFRPRLDKWPGARLVQEVLNEDLPLAPGGPDLIQSQWAP</sequence>
<feature type="chain" id="PRO_5014376044" description="Glycosyl transferase CAP10 domain-containing protein" evidence="4">
    <location>
        <begin position="23"/>
        <end position="499"/>
    </location>
</feature>
<keyword evidence="2" id="KW-0808">Transferase</keyword>
<dbReference type="Gramene" id="PNW78587">
    <property type="protein sequence ID" value="PNW78587"/>
    <property type="gene ID" value="CHLRE_09g391000v5"/>
</dbReference>
<dbReference type="Proteomes" id="UP000006906">
    <property type="component" value="Chromosome 9"/>
</dbReference>
<dbReference type="PANTHER" id="PTHR12203:SF35">
    <property type="entry name" value="PROTEIN O-GLUCOSYLTRANSFERASE 1"/>
    <property type="match status" value="1"/>
</dbReference>
<protein>
    <recommendedName>
        <fullName evidence="5">Glycosyl transferase CAP10 domain-containing protein</fullName>
    </recommendedName>
</protein>